<dbReference type="InterPro" id="IPR039930">
    <property type="entry name" value="RALGAPB"/>
</dbReference>
<proteinExistence type="predicted"/>
<dbReference type="EMBL" id="BLKM01000227">
    <property type="protein sequence ID" value="GFG30494.1"/>
    <property type="molecule type" value="Genomic_DNA"/>
</dbReference>
<reference evidence="2" key="1">
    <citation type="submission" date="2020-01" db="EMBL/GenBank/DDBJ databases">
        <title>Draft genome sequence of the Termite Coptotermes fromosanus.</title>
        <authorList>
            <person name="Itakura S."/>
            <person name="Yosikawa Y."/>
            <person name="Umezawa K."/>
        </authorList>
    </citation>
    <scope>NUCLEOTIDE SEQUENCE [LARGE SCALE GENOMIC DNA]</scope>
</reference>
<dbReference type="GO" id="GO:0005096">
    <property type="term" value="F:GTPase activator activity"/>
    <property type="evidence" value="ECO:0007669"/>
    <property type="project" value="InterPro"/>
</dbReference>
<comment type="caution">
    <text evidence="1">The sequence shown here is derived from an EMBL/GenBank/DDBJ whole genome shotgun (WGS) entry which is preliminary data.</text>
</comment>
<evidence type="ECO:0000313" key="2">
    <source>
        <dbReference type="Proteomes" id="UP000502823"/>
    </source>
</evidence>
<accession>A0A6L2PD76</accession>
<name>A0A6L2PD76_COPFO</name>
<dbReference type="PANTHER" id="PTHR21344:SF1">
    <property type="entry name" value="RAL GTPASE-ACTIVATING PROTEIN SUBUNIT BETA"/>
    <property type="match status" value="1"/>
</dbReference>
<dbReference type="Proteomes" id="UP000502823">
    <property type="component" value="Unassembled WGS sequence"/>
</dbReference>
<dbReference type="OrthoDB" id="8192581at2759"/>
<keyword evidence="2" id="KW-1185">Reference proteome</keyword>
<protein>
    <submittedName>
        <fullName evidence="1">Uncharacterized protein</fullName>
    </submittedName>
</protein>
<evidence type="ECO:0000313" key="1">
    <source>
        <dbReference type="EMBL" id="GFG30494.1"/>
    </source>
</evidence>
<dbReference type="AlphaFoldDB" id="A0A6L2PD76"/>
<dbReference type="PANTHER" id="PTHR21344">
    <property type="entry name" value="RAL GTPASE-ACTIVATING PROTEIN SUBUNIT BETA"/>
    <property type="match status" value="1"/>
</dbReference>
<gene>
    <name evidence="1" type="ORF">Cfor_08117</name>
</gene>
<organism evidence="1 2">
    <name type="scientific">Coptotermes formosanus</name>
    <name type="common">Formosan subterranean termite</name>
    <dbReference type="NCBI Taxonomy" id="36987"/>
    <lineage>
        <taxon>Eukaryota</taxon>
        <taxon>Metazoa</taxon>
        <taxon>Ecdysozoa</taxon>
        <taxon>Arthropoda</taxon>
        <taxon>Hexapoda</taxon>
        <taxon>Insecta</taxon>
        <taxon>Pterygota</taxon>
        <taxon>Neoptera</taxon>
        <taxon>Polyneoptera</taxon>
        <taxon>Dictyoptera</taxon>
        <taxon>Blattodea</taxon>
        <taxon>Blattoidea</taxon>
        <taxon>Termitoidae</taxon>
        <taxon>Rhinotermitidae</taxon>
        <taxon>Coptotermes</taxon>
    </lineage>
</organism>
<sequence length="96" mass="10674">MFYAVWMWQLMYSSNCMQDSECSGMYSEWASLTSLIQNGNEESQSVLGKFPMAAGKEVAMAVVKQLAANLGFAQTAEPSPLSTDREVQWCMEASTR</sequence>
<dbReference type="InParanoid" id="A0A6L2PD76"/>